<accession>A0A8J2M335</accession>
<sequence>MVTRNVWLMGGPPWRLRFAPFPNRRIRITQIFPNGRANQEGMRDGDMVETISRQHCTSYKMLNAKVSES</sequence>
<comment type="caution">
    <text evidence="1">The sequence shown here is derived from an EMBL/GenBank/DDBJ whole genome shotgun (WGS) entry which is preliminary data.</text>
</comment>
<dbReference type="Proteomes" id="UP000746747">
    <property type="component" value="Unassembled WGS sequence"/>
</dbReference>
<organism evidence="1 2">
    <name type="scientific">Cercopithifilaria johnstoni</name>
    <dbReference type="NCBI Taxonomy" id="2874296"/>
    <lineage>
        <taxon>Eukaryota</taxon>
        <taxon>Metazoa</taxon>
        <taxon>Ecdysozoa</taxon>
        <taxon>Nematoda</taxon>
        <taxon>Chromadorea</taxon>
        <taxon>Rhabditida</taxon>
        <taxon>Spirurina</taxon>
        <taxon>Spiruromorpha</taxon>
        <taxon>Filarioidea</taxon>
        <taxon>Onchocercidae</taxon>
        <taxon>Cercopithifilaria</taxon>
    </lineage>
</organism>
<evidence type="ECO:0000313" key="1">
    <source>
        <dbReference type="EMBL" id="CAG9532592.1"/>
    </source>
</evidence>
<proteinExistence type="predicted"/>
<protein>
    <recommendedName>
        <fullName evidence="3">PDZ domain-containing protein</fullName>
    </recommendedName>
</protein>
<keyword evidence="2" id="KW-1185">Reference proteome</keyword>
<dbReference type="SUPFAM" id="SSF50156">
    <property type="entry name" value="PDZ domain-like"/>
    <property type="match status" value="1"/>
</dbReference>
<dbReference type="OrthoDB" id="5777582at2759"/>
<dbReference type="AlphaFoldDB" id="A0A8J2M335"/>
<gene>
    <name evidence="1" type="ORF">CJOHNSTONI_LOCUS2891</name>
</gene>
<dbReference type="EMBL" id="CAKAEH010001028">
    <property type="protein sequence ID" value="CAG9532592.1"/>
    <property type="molecule type" value="Genomic_DNA"/>
</dbReference>
<dbReference type="InterPro" id="IPR036034">
    <property type="entry name" value="PDZ_sf"/>
</dbReference>
<evidence type="ECO:0000313" key="2">
    <source>
        <dbReference type="Proteomes" id="UP000746747"/>
    </source>
</evidence>
<evidence type="ECO:0008006" key="3">
    <source>
        <dbReference type="Google" id="ProtNLM"/>
    </source>
</evidence>
<reference evidence="1" key="1">
    <citation type="submission" date="2021-09" db="EMBL/GenBank/DDBJ databases">
        <authorList>
            <consortium name="Pathogen Informatics"/>
        </authorList>
    </citation>
    <scope>NUCLEOTIDE SEQUENCE</scope>
</reference>
<name>A0A8J2M335_9BILA</name>